<reference evidence="8" key="1">
    <citation type="journal article" date="2020" name="Stud. Mycol.">
        <title>101 Dothideomycetes genomes: a test case for predicting lifestyles and emergence of pathogens.</title>
        <authorList>
            <person name="Haridas S."/>
            <person name="Albert R."/>
            <person name="Binder M."/>
            <person name="Bloem J."/>
            <person name="Labutti K."/>
            <person name="Salamov A."/>
            <person name="Andreopoulos B."/>
            <person name="Baker S."/>
            <person name="Barry K."/>
            <person name="Bills G."/>
            <person name="Bluhm B."/>
            <person name="Cannon C."/>
            <person name="Castanera R."/>
            <person name="Culley D."/>
            <person name="Daum C."/>
            <person name="Ezra D."/>
            <person name="Gonzalez J."/>
            <person name="Henrissat B."/>
            <person name="Kuo A."/>
            <person name="Liang C."/>
            <person name="Lipzen A."/>
            <person name="Lutzoni F."/>
            <person name="Magnuson J."/>
            <person name="Mondo S."/>
            <person name="Nolan M."/>
            <person name="Ohm R."/>
            <person name="Pangilinan J."/>
            <person name="Park H.-J."/>
            <person name="Ramirez L."/>
            <person name="Alfaro M."/>
            <person name="Sun H."/>
            <person name="Tritt A."/>
            <person name="Yoshinaga Y."/>
            <person name="Zwiers L.-H."/>
            <person name="Turgeon B."/>
            <person name="Goodwin S."/>
            <person name="Spatafora J."/>
            <person name="Crous P."/>
            <person name="Grigoriev I."/>
        </authorList>
    </citation>
    <scope>NUCLEOTIDE SEQUENCE</scope>
    <source>
        <strain evidence="8">CBS 119687</strain>
    </source>
</reference>
<dbReference type="GO" id="GO:0010605">
    <property type="term" value="P:negative regulation of macromolecule metabolic process"/>
    <property type="evidence" value="ECO:0007669"/>
    <property type="project" value="UniProtKB-ARBA"/>
</dbReference>
<accession>A0A6A6ANT4</accession>
<dbReference type="GO" id="GO:0046872">
    <property type="term" value="F:metal ion binding"/>
    <property type="evidence" value="ECO:0007669"/>
    <property type="project" value="UniProtKB-KW"/>
</dbReference>
<dbReference type="InterPro" id="IPR045862">
    <property type="entry name" value="Trf4-like"/>
</dbReference>
<dbReference type="Gene3D" id="3.30.460.10">
    <property type="entry name" value="Beta Polymerase, domain 2"/>
    <property type="match status" value="1"/>
</dbReference>
<dbReference type="InterPro" id="IPR054708">
    <property type="entry name" value="MTPAP-like_central"/>
</dbReference>
<feature type="domain" description="PAP-associated" evidence="6">
    <location>
        <begin position="577"/>
        <end position="635"/>
    </location>
</feature>
<dbReference type="SUPFAM" id="SSF81301">
    <property type="entry name" value="Nucleotidyltransferase"/>
    <property type="match status" value="1"/>
</dbReference>
<evidence type="ECO:0000313" key="9">
    <source>
        <dbReference type="Proteomes" id="UP000799771"/>
    </source>
</evidence>
<feature type="compositionally biased region" description="Low complexity" evidence="5">
    <location>
        <begin position="1"/>
        <end position="11"/>
    </location>
</feature>
<keyword evidence="3" id="KW-0479">Metal-binding</keyword>
<feature type="region of interest" description="Disordered" evidence="5">
    <location>
        <begin position="619"/>
        <end position="640"/>
    </location>
</feature>
<protein>
    <recommendedName>
        <fullName evidence="2">polynucleotide adenylyltransferase</fullName>
        <ecNumber evidence="2">2.7.7.19</ecNumber>
    </recommendedName>
</protein>
<dbReference type="GO" id="GO:0043634">
    <property type="term" value="P:polyadenylation-dependent ncRNA catabolic process"/>
    <property type="evidence" value="ECO:0007669"/>
    <property type="project" value="TreeGrafter"/>
</dbReference>
<dbReference type="PANTHER" id="PTHR23092:SF15">
    <property type="entry name" value="INACTIVE NON-CANONICAL POLY(A) RNA POLYMERASE PROTEIN TRF4-2-RELATED"/>
    <property type="match status" value="1"/>
</dbReference>
<evidence type="ECO:0000259" key="7">
    <source>
        <dbReference type="Pfam" id="PF22600"/>
    </source>
</evidence>
<dbReference type="InterPro" id="IPR002058">
    <property type="entry name" value="PAP_assoc"/>
</dbReference>
<dbReference type="GO" id="GO:0031499">
    <property type="term" value="C:TRAMP complex"/>
    <property type="evidence" value="ECO:0007669"/>
    <property type="project" value="TreeGrafter"/>
</dbReference>
<dbReference type="InterPro" id="IPR043519">
    <property type="entry name" value="NT_sf"/>
</dbReference>
<feature type="region of interest" description="Disordered" evidence="5">
    <location>
        <begin position="259"/>
        <end position="338"/>
    </location>
</feature>
<feature type="compositionally biased region" description="Basic and acidic residues" evidence="5">
    <location>
        <begin position="115"/>
        <end position="130"/>
    </location>
</feature>
<evidence type="ECO:0000256" key="5">
    <source>
        <dbReference type="SAM" id="MobiDB-lite"/>
    </source>
</evidence>
<dbReference type="Pfam" id="PF22600">
    <property type="entry name" value="MTPAP-like_central"/>
    <property type="match status" value="1"/>
</dbReference>
<feature type="region of interest" description="Disordered" evidence="5">
    <location>
        <begin position="1"/>
        <end position="210"/>
    </location>
</feature>
<dbReference type="RefSeq" id="XP_033527966.1">
    <property type="nucleotide sequence ID" value="XM_033669445.1"/>
</dbReference>
<keyword evidence="9" id="KW-1185">Reference proteome</keyword>
<dbReference type="OrthoDB" id="273917at2759"/>
<dbReference type="AlphaFoldDB" id="A0A6A6ANT4"/>
<evidence type="ECO:0000256" key="1">
    <source>
        <dbReference type="ARBA" id="ARBA00008593"/>
    </source>
</evidence>
<dbReference type="EMBL" id="ML977499">
    <property type="protein sequence ID" value="KAF2133579.1"/>
    <property type="molecule type" value="Genomic_DNA"/>
</dbReference>
<dbReference type="Gene3D" id="1.10.1410.10">
    <property type="match status" value="1"/>
</dbReference>
<proteinExistence type="inferred from homology"/>
<comment type="similarity">
    <text evidence="1">Belongs to the DNA polymerase type-B-like family.</text>
</comment>
<dbReference type="Proteomes" id="UP000799771">
    <property type="component" value="Unassembled WGS sequence"/>
</dbReference>
<dbReference type="GeneID" id="54409877"/>
<dbReference type="GO" id="GO:0003729">
    <property type="term" value="F:mRNA binding"/>
    <property type="evidence" value="ECO:0007669"/>
    <property type="project" value="TreeGrafter"/>
</dbReference>
<evidence type="ECO:0000259" key="6">
    <source>
        <dbReference type="Pfam" id="PF03828"/>
    </source>
</evidence>
<evidence type="ECO:0000256" key="3">
    <source>
        <dbReference type="ARBA" id="ARBA00022723"/>
    </source>
</evidence>
<keyword evidence="4" id="KW-0460">Magnesium</keyword>
<dbReference type="PANTHER" id="PTHR23092">
    <property type="entry name" value="POLY(A) RNA POLYMERASE"/>
    <property type="match status" value="1"/>
</dbReference>
<evidence type="ECO:0000256" key="2">
    <source>
        <dbReference type="ARBA" id="ARBA00012388"/>
    </source>
</evidence>
<dbReference type="CDD" id="cd05402">
    <property type="entry name" value="NT_PAP_TUTase"/>
    <property type="match status" value="1"/>
</dbReference>
<dbReference type="GO" id="GO:0031123">
    <property type="term" value="P:RNA 3'-end processing"/>
    <property type="evidence" value="ECO:0007669"/>
    <property type="project" value="TreeGrafter"/>
</dbReference>
<name>A0A6A6ANT4_9PLEO</name>
<evidence type="ECO:0000256" key="4">
    <source>
        <dbReference type="ARBA" id="ARBA00022842"/>
    </source>
</evidence>
<organism evidence="8 9">
    <name type="scientific">Dothidotthia symphoricarpi CBS 119687</name>
    <dbReference type="NCBI Taxonomy" id="1392245"/>
    <lineage>
        <taxon>Eukaryota</taxon>
        <taxon>Fungi</taxon>
        <taxon>Dikarya</taxon>
        <taxon>Ascomycota</taxon>
        <taxon>Pezizomycotina</taxon>
        <taxon>Dothideomycetes</taxon>
        <taxon>Pleosporomycetidae</taxon>
        <taxon>Pleosporales</taxon>
        <taxon>Dothidotthiaceae</taxon>
        <taxon>Dothidotthia</taxon>
    </lineage>
</organism>
<feature type="compositionally biased region" description="Polar residues" evidence="5">
    <location>
        <begin position="38"/>
        <end position="50"/>
    </location>
</feature>
<dbReference type="EC" id="2.7.7.19" evidence="2"/>
<gene>
    <name evidence="8" type="ORF">P153DRAFT_373158</name>
</gene>
<dbReference type="GO" id="GO:0005730">
    <property type="term" value="C:nucleolus"/>
    <property type="evidence" value="ECO:0007669"/>
    <property type="project" value="TreeGrafter"/>
</dbReference>
<dbReference type="GO" id="GO:1990817">
    <property type="term" value="F:poly(A) RNA polymerase activity"/>
    <property type="evidence" value="ECO:0007669"/>
    <property type="project" value="UniProtKB-EC"/>
</dbReference>
<sequence>MADSYRPGRSSRPPPLADRMTFTSGGGGGGGDNYRPGGQQQQHADFTFTSGHHAPRFPPAGPADSDSRSQARRRPRGGASGSQRDYSGPSHGSARGNANGFRGRGRGRGRGGFRAPHERALLQVRDDASPEHIMGVEGPNKFLDVDNMSDDEETAMDVGSDKSVDDVSADGQDGNHKVARTQPNGRADGNSVPQWCNPDPYTALPPPEEVNGKKIDFVKMLRKAKNQAAEKAQANNAVAANDDFISFGDDDAADEDAISAPVSTRGVHVFEDEEPAPRRPQRNEPASRPVRGSMNDLDYASLHTGPQNDPPNGRRTAQAAGLPDQPSRPGRASKRKHVELESSGIIQEWLPDAQCHPSPWMDPRHSYDHLAQDPFKWLHNEILDFYDFVAPQTFEHDVRHALVKRIQAALGTQRLPQDTGRILCFGSFPAGLYLPTADMDLVYTSDRHFNGGPPVLDFSSKTAVNRTLRQAARRLEQVHIATNVLVIAKAKVPIIKFTDRVTNLHVDISFENLSGVQAQATFAQWKNQYPDMIYMVALLKQFLVMRGMNEVHHGGLGGFSIICLVVSYLQHAQKSENLGECFLGFLKYYGNDFSLSRQRIQMHPPAIIDKTSYGIDGRAEKPDGLSIQDPNRPDNNISGGSHKAREVFKAFGKAYRILDDHMDVLRAGQVSPGHSILACLLGGNYSTYIMQRRHLKSLK</sequence>
<feature type="domain" description="Poly(A) RNA polymerase mitochondrial-like central palm" evidence="7">
    <location>
        <begin position="378"/>
        <end position="523"/>
    </location>
</feature>
<evidence type="ECO:0000313" key="8">
    <source>
        <dbReference type="EMBL" id="KAF2133579.1"/>
    </source>
</evidence>
<dbReference type="SUPFAM" id="SSF81631">
    <property type="entry name" value="PAP/OAS1 substrate-binding domain"/>
    <property type="match status" value="1"/>
</dbReference>
<dbReference type="Pfam" id="PF03828">
    <property type="entry name" value="PAP_assoc"/>
    <property type="match status" value="1"/>
</dbReference>